<dbReference type="PRINTS" id="PR00081">
    <property type="entry name" value="GDHRDH"/>
</dbReference>
<dbReference type="Pfam" id="PF00106">
    <property type="entry name" value="adh_short"/>
    <property type="match status" value="1"/>
</dbReference>
<organism evidence="4 5">
    <name type="scientific">Antarctobacter heliothermus</name>
    <dbReference type="NCBI Taxonomy" id="74033"/>
    <lineage>
        <taxon>Bacteria</taxon>
        <taxon>Pseudomonadati</taxon>
        <taxon>Pseudomonadota</taxon>
        <taxon>Alphaproteobacteria</taxon>
        <taxon>Rhodobacterales</taxon>
        <taxon>Roseobacteraceae</taxon>
        <taxon>Antarctobacter</taxon>
    </lineage>
</organism>
<dbReference type="RefSeq" id="WP_094034148.1">
    <property type="nucleotide sequence ID" value="NZ_CP022540.1"/>
</dbReference>
<evidence type="ECO:0000256" key="1">
    <source>
        <dbReference type="ARBA" id="ARBA00006484"/>
    </source>
</evidence>
<dbReference type="GO" id="GO:0016020">
    <property type="term" value="C:membrane"/>
    <property type="evidence" value="ECO:0007669"/>
    <property type="project" value="TreeGrafter"/>
</dbReference>
<proteinExistence type="inferred from homology"/>
<sequence length="243" mass="26670">MRVWKGKRYWLVGASEGLGQALAHRLSREGVELILSARSEDKLRTLADDLPGPAHVAPVDVTDADALEQVAAEYGEIDGLIQVAGVYWPFGAQDWNAEQANDMADVNFTGAMRLAGVVVPRFVARDRGHIVLTGSLSGYRGLPGSAAYVSSKAAVMALAESLYADLRKTGVDVQLLVPGYIKTRLTEKNDFTMPFIMDPEQAADICFRHMSGSGFQRAFPRAFSLLFRGSQLLPDWLYFRLFA</sequence>
<feature type="domain" description="Ketoreductase" evidence="3">
    <location>
        <begin position="7"/>
        <end position="179"/>
    </location>
</feature>
<dbReference type="InterPro" id="IPR057326">
    <property type="entry name" value="KR_dom"/>
</dbReference>
<accession>A0A222E1I2</accession>
<dbReference type="SMART" id="SM00822">
    <property type="entry name" value="PKS_KR"/>
    <property type="match status" value="1"/>
</dbReference>
<dbReference type="KEGG" id="aht:ANTHELSMS3_01281"/>
<keyword evidence="2" id="KW-0560">Oxidoreductase</keyword>
<dbReference type="PANTHER" id="PTHR44196">
    <property type="entry name" value="DEHYDROGENASE/REDUCTASE SDR FAMILY MEMBER 7B"/>
    <property type="match status" value="1"/>
</dbReference>
<name>A0A222E1I2_9RHOB</name>
<dbReference type="InterPro" id="IPR002347">
    <property type="entry name" value="SDR_fam"/>
</dbReference>
<evidence type="ECO:0000313" key="5">
    <source>
        <dbReference type="Proteomes" id="UP000203589"/>
    </source>
</evidence>
<evidence type="ECO:0000313" key="4">
    <source>
        <dbReference type="EMBL" id="ASP19992.1"/>
    </source>
</evidence>
<dbReference type="PANTHER" id="PTHR44196:SF1">
    <property type="entry name" value="DEHYDROGENASE_REDUCTASE SDR FAMILY MEMBER 7B"/>
    <property type="match status" value="1"/>
</dbReference>
<keyword evidence="5" id="KW-1185">Reference proteome</keyword>
<dbReference type="OrthoDB" id="335726at2"/>
<dbReference type="SUPFAM" id="SSF51735">
    <property type="entry name" value="NAD(P)-binding Rossmann-fold domains"/>
    <property type="match status" value="1"/>
</dbReference>
<dbReference type="Gene3D" id="3.40.50.720">
    <property type="entry name" value="NAD(P)-binding Rossmann-like Domain"/>
    <property type="match status" value="1"/>
</dbReference>
<dbReference type="Proteomes" id="UP000203589">
    <property type="component" value="Chromosome"/>
</dbReference>
<dbReference type="InterPro" id="IPR036291">
    <property type="entry name" value="NAD(P)-bd_dom_sf"/>
</dbReference>
<comment type="similarity">
    <text evidence="1">Belongs to the short-chain dehydrogenases/reductases (SDR) family.</text>
</comment>
<evidence type="ECO:0000256" key="2">
    <source>
        <dbReference type="ARBA" id="ARBA00023002"/>
    </source>
</evidence>
<gene>
    <name evidence="4" type="ORF">ANTHELSMS3_01281</name>
</gene>
<protein>
    <submittedName>
        <fullName evidence="4">3-ketoacyl-ACP reductase</fullName>
    </submittedName>
</protein>
<dbReference type="EMBL" id="CP022540">
    <property type="protein sequence ID" value="ASP19992.1"/>
    <property type="molecule type" value="Genomic_DNA"/>
</dbReference>
<evidence type="ECO:0000259" key="3">
    <source>
        <dbReference type="SMART" id="SM00822"/>
    </source>
</evidence>
<dbReference type="AlphaFoldDB" id="A0A222E1I2"/>
<dbReference type="GO" id="GO:0016491">
    <property type="term" value="F:oxidoreductase activity"/>
    <property type="evidence" value="ECO:0007669"/>
    <property type="project" value="UniProtKB-KW"/>
</dbReference>
<reference evidence="4 5" key="1">
    <citation type="submission" date="2017-07" db="EMBL/GenBank/DDBJ databases">
        <title>Genome Sequence of Antarctobacter heliothermus Strain SMS3 Isolated from a culture of the Diatom Skeletonema marinoi.</title>
        <authorList>
            <person name="Topel M."/>
            <person name="Pinder M.I.M."/>
            <person name="Johansson O.N."/>
            <person name="Kourtchenko O."/>
            <person name="Godhe A."/>
            <person name="Clarke A.K."/>
        </authorList>
    </citation>
    <scope>NUCLEOTIDE SEQUENCE [LARGE SCALE GENOMIC DNA]</scope>
    <source>
        <strain evidence="4 5">SMS3</strain>
    </source>
</reference>